<reference evidence="2" key="1">
    <citation type="submission" date="2020-05" db="UniProtKB">
        <authorList>
            <consortium name="EnsemblMetazoa"/>
        </authorList>
    </citation>
    <scope>IDENTIFICATION</scope>
    <source>
        <strain evidence="2">TTRI</strain>
    </source>
</reference>
<evidence type="ECO:0000256" key="1">
    <source>
        <dbReference type="SAM" id="Phobius"/>
    </source>
</evidence>
<accession>A0A1A9V4N4</accession>
<dbReference type="EnsemblMetazoa" id="GAUT025791-RA">
    <property type="protein sequence ID" value="GAUT025791-PA"/>
    <property type="gene ID" value="GAUT025791"/>
</dbReference>
<organism evidence="2 3">
    <name type="scientific">Glossina austeni</name>
    <name type="common">Savannah tsetse fly</name>
    <dbReference type="NCBI Taxonomy" id="7395"/>
    <lineage>
        <taxon>Eukaryota</taxon>
        <taxon>Metazoa</taxon>
        <taxon>Ecdysozoa</taxon>
        <taxon>Arthropoda</taxon>
        <taxon>Hexapoda</taxon>
        <taxon>Insecta</taxon>
        <taxon>Pterygota</taxon>
        <taxon>Neoptera</taxon>
        <taxon>Endopterygota</taxon>
        <taxon>Diptera</taxon>
        <taxon>Brachycera</taxon>
        <taxon>Muscomorpha</taxon>
        <taxon>Hippoboscoidea</taxon>
        <taxon>Glossinidae</taxon>
        <taxon>Glossina</taxon>
    </lineage>
</organism>
<keyword evidence="1" id="KW-1133">Transmembrane helix</keyword>
<dbReference type="Proteomes" id="UP000078200">
    <property type="component" value="Unassembled WGS sequence"/>
</dbReference>
<name>A0A1A9V4N4_GLOAU</name>
<evidence type="ECO:0000313" key="2">
    <source>
        <dbReference type="EnsemblMetazoa" id="GAUT025791-PA"/>
    </source>
</evidence>
<keyword evidence="3" id="KW-1185">Reference proteome</keyword>
<protein>
    <submittedName>
        <fullName evidence="2">Uncharacterized protein</fullName>
    </submittedName>
</protein>
<feature type="transmembrane region" description="Helical" evidence="1">
    <location>
        <begin position="41"/>
        <end position="62"/>
    </location>
</feature>
<keyword evidence="1" id="KW-0472">Membrane</keyword>
<dbReference type="AlphaFoldDB" id="A0A1A9V4N4"/>
<evidence type="ECO:0000313" key="3">
    <source>
        <dbReference type="Proteomes" id="UP000078200"/>
    </source>
</evidence>
<dbReference type="VEuPathDB" id="VectorBase:GAUT025791"/>
<proteinExistence type="predicted"/>
<sequence length="127" mass="14851">MKNLKILKREIASIRVLPNFDTNKRGLERSTLPFYERRLQLVLRVVILSIIFLVTWINGAVLPPVLLKTVEFRIVTHGTVYQLYRLFINYELNNPIRVVGSLYNQTNPHMDHSVISIDRMTRTSSQN</sequence>
<keyword evidence="1" id="KW-0812">Transmembrane</keyword>